<protein>
    <recommendedName>
        <fullName evidence="1">D-glycero-beta-D-manno-heptose 1-phosphate adenylyltransferase</fullName>
        <ecNumber evidence="1">2.7.7.70</ecNumber>
    </recommendedName>
</protein>
<dbReference type="NCBIfam" id="TIGR00125">
    <property type="entry name" value="cyt_tran_rel"/>
    <property type="match status" value="1"/>
</dbReference>
<dbReference type="GO" id="GO:0005524">
    <property type="term" value="F:ATP binding"/>
    <property type="evidence" value="ECO:0007669"/>
    <property type="project" value="UniProtKB-KW"/>
</dbReference>
<name>X0UT58_9ZZZZ</name>
<comment type="caution">
    <text evidence="9">The sequence shown here is derived from an EMBL/GenBank/DDBJ whole genome shotgun (WGS) entry which is preliminary data.</text>
</comment>
<dbReference type="InterPro" id="IPR050385">
    <property type="entry name" value="Archaeal_FAD_synthase"/>
</dbReference>
<keyword evidence="2" id="KW-0808">Transferase</keyword>
<dbReference type="InterPro" id="IPR004821">
    <property type="entry name" value="Cyt_trans-like"/>
</dbReference>
<evidence type="ECO:0000256" key="5">
    <source>
        <dbReference type="ARBA" id="ARBA00022840"/>
    </source>
</evidence>
<dbReference type="PANTHER" id="PTHR43793">
    <property type="entry name" value="FAD SYNTHASE"/>
    <property type="match status" value="1"/>
</dbReference>
<evidence type="ECO:0000256" key="6">
    <source>
        <dbReference type="ARBA" id="ARBA00023277"/>
    </source>
</evidence>
<dbReference type="PANTHER" id="PTHR43793:SF2">
    <property type="entry name" value="BIFUNCTIONAL PROTEIN HLDE"/>
    <property type="match status" value="1"/>
</dbReference>
<evidence type="ECO:0000313" key="9">
    <source>
        <dbReference type="EMBL" id="GAG08915.1"/>
    </source>
</evidence>
<dbReference type="InterPro" id="IPR011914">
    <property type="entry name" value="RfaE_dom_II"/>
</dbReference>
<comment type="catalytic activity">
    <reaction evidence="7">
        <text>D-glycero-beta-D-manno-heptose 1-phosphate + ATP + H(+) = ADP-D-glycero-beta-D-manno-heptose + diphosphate</text>
        <dbReference type="Rhea" id="RHEA:27465"/>
        <dbReference type="ChEBI" id="CHEBI:15378"/>
        <dbReference type="ChEBI" id="CHEBI:30616"/>
        <dbReference type="ChEBI" id="CHEBI:33019"/>
        <dbReference type="ChEBI" id="CHEBI:59967"/>
        <dbReference type="ChEBI" id="CHEBI:61593"/>
        <dbReference type="EC" id="2.7.7.70"/>
    </reaction>
</comment>
<dbReference type="GO" id="GO:0005975">
    <property type="term" value="P:carbohydrate metabolic process"/>
    <property type="evidence" value="ECO:0007669"/>
    <property type="project" value="InterPro"/>
</dbReference>
<dbReference type="AlphaFoldDB" id="X0UT58"/>
<keyword evidence="4" id="KW-0547">Nucleotide-binding</keyword>
<evidence type="ECO:0000256" key="1">
    <source>
        <dbReference type="ARBA" id="ARBA00012519"/>
    </source>
</evidence>
<dbReference type="EC" id="2.7.7.70" evidence="1"/>
<evidence type="ECO:0000256" key="3">
    <source>
        <dbReference type="ARBA" id="ARBA00022695"/>
    </source>
</evidence>
<dbReference type="InterPro" id="IPR014729">
    <property type="entry name" value="Rossmann-like_a/b/a_fold"/>
</dbReference>
<organism evidence="9">
    <name type="scientific">marine sediment metagenome</name>
    <dbReference type="NCBI Taxonomy" id="412755"/>
    <lineage>
        <taxon>unclassified sequences</taxon>
        <taxon>metagenomes</taxon>
        <taxon>ecological metagenomes</taxon>
    </lineage>
</organism>
<keyword evidence="6" id="KW-0119">Carbohydrate metabolism</keyword>
<sequence>MMSRVYTTDELINYRETARKEGKKVVFTNGCFDIIHRGHIELLERSKKLGDVLIIGLNTDASVKKLKGEERPLVNQDDRAYIIASLKCVDAVCLFDEDTPAELIEKIKPDILVKGGDYKIEEVVGRETVWDSGGEVITIPLIEGKSTRVFIERILELYRKKQ</sequence>
<dbReference type="GO" id="GO:0016779">
    <property type="term" value="F:nucleotidyltransferase activity"/>
    <property type="evidence" value="ECO:0007669"/>
    <property type="project" value="UniProtKB-KW"/>
</dbReference>
<proteinExistence type="predicted"/>
<reference evidence="9" key="1">
    <citation type="journal article" date="2014" name="Front. Microbiol.">
        <title>High frequency of phylogenetically diverse reductive dehalogenase-homologous genes in deep subseafloor sedimentary metagenomes.</title>
        <authorList>
            <person name="Kawai M."/>
            <person name="Futagami T."/>
            <person name="Toyoda A."/>
            <person name="Takaki Y."/>
            <person name="Nishi S."/>
            <person name="Hori S."/>
            <person name="Arai W."/>
            <person name="Tsubouchi T."/>
            <person name="Morono Y."/>
            <person name="Uchiyama I."/>
            <person name="Ito T."/>
            <person name="Fujiyama A."/>
            <person name="Inagaki F."/>
            <person name="Takami H."/>
        </authorList>
    </citation>
    <scope>NUCLEOTIDE SEQUENCE</scope>
    <source>
        <strain evidence="9">Expedition CK06-06</strain>
    </source>
</reference>
<evidence type="ECO:0000259" key="8">
    <source>
        <dbReference type="Pfam" id="PF01467"/>
    </source>
</evidence>
<dbReference type="GO" id="GO:0016773">
    <property type="term" value="F:phosphotransferase activity, alcohol group as acceptor"/>
    <property type="evidence" value="ECO:0007669"/>
    <property type="project" value="InterPro"/>
</dbReference>
<keyword evidence="5" id="KW-0067">ATP-binding</keyword>
<dbReference type="NCBIfam" id="TIGR02199">
    <property type="entry name" value="rfaE_dom_II"/>
    <property type="match status" value="1"/>
</dbReference>
<dbReference type="EMBL" id="BARS01027172">
    <property type="protein sequence ID" value="GAG08915.1"/>
    <property type="molecule type" value="Genomic_DNA"/>
</dbReference>
<evidence type="ECO:0000256" key="2">
    <source>
        <dbReference type="ARBA" id="ARBA00022679"/>
    </source>
</evidence>
<evidence type="ECO:0000256" key="4">
    <source>
        <dbReference type="ARBA" id="ARBA00022741"/>
    </source>
</evidence>
<keyword evidence="3" id="KW-0548">Nucleotidyltransferase</keyword>
<dbReference type="SUPFAM" id="SSF52374">
    <property type="entry name" value="Nucleotidylyl transferase"/>
    <property type="match status" value="1"/>
</dbReference>
<gene>
    <name evidence="9" type="ORF">S01H1_42709</name>
</gene>
<evidence type="ECO:0000256" key="7">
    <source>
        <dbReference type="ARBA" id="ARBA00047428"/>
    </source>
</evidence>
<feature type="domain" description="Cytidyltransferase-like" evidence="8">
    <location>
        <begin position="27"/>
        <end position="126"/>
    </location>
</feature>
<dbReference type="Gene3D" id="3.40.50.620">
    <property type="entry name" value="HUPs"/>
    <property type="match status" value="1"/>
</dbReference>
<accession>X0UT58</accession>
<dbReference type="Pfam" id="PF01467">
    <property type="entry name" value="CTP_transf_like"/>
    <property type="match status" value="1"/>
</dbReference>